<dbReference type="AlphaFoldDB" id="X1B5R4"/>
<proteinExistence type="predicted"/>
<evidence type="ECO:0000313" key="1">
    <source>
        <dbReference type="EMBL" id="GAG76647.1"/>
    </source>
</evidence>
<organism evidence="1">
    <name type="scientific">marine sediment metagenome</name>
    <dbReference type="NCBI Taxonomy" id="412755"/>
    <lineage>
        <taxon>unclassified sequences</taxon>
        <taxon>metagenomes</taxon>
        <taxon>ecological metagenomes</taxon>
    </lineage>
</organism>
<gene>
    <name evidence="1" type="ORF">S01H4_33035</name>
</gene>
<sequence>KKEGLPDLPIEPEVEDYLGFEMSKFFPDLGPRLPREILEQNEEYVIGRNSFGEIVKNHRDYSTTPQIIESPVRSQDDWKQFKKRLEPDKSRAISWRAIPEEDEVSGWQNELQRYHTAHQKGKFILYSAIIGYDCIQRYVGSERLLMAVVTQPEWVKEMYMTQAELVIAMFALMEEEGFKFDGVFLASDLGYRNGPLFSPSIYLILASL</sequence>
<dbReference type="Gene3D" id="3.20.20.210">
    <property type="match status" value="1"/>
</dbReference>
<comment type="caution">
    <text evidence="1">The sequence shown here is derived from an EMBL/GenBank/DDBJ whole genome shotgun (WGS) entry which is preliminary data.</text>
</comment>
<dbReference type="EMBL" id="BART01017339">
    <property type="protein sequence ID" value="GAG76647.1"/>
    <property type="molecule type" value="Genomic_DNA"/>
</dbReference>
<reference evidence="1" key="1">
    <citation type="journal article" date="2014" name="Front. Microbiol.">
        <title>High frequency of phylogenetically diverse reductive dehalogenase-homologous genes in deep subseafloor sedimentary metagenomes.</title>
        <authorList>
            <person name="Kawai M."/>
            <person name="Futagami T."/>
            <person name="Toyoda A."/>
            <person name="Takaki Y."/>
            <person name="Nishi S."/>
            <person name="Hori S."/>
            <person name="Arai W."/>
            <person name="Tsubouchi T."/>
            <person name="Morono Y."/>
            <person name="Uchiyama I."/>
            <person name="Ito T."/>
            <person name="Fujiyama A."/>
            <person name="Inagaki F."/>
            <person name="Takami H."/>
        </authorList>
    </citation>
    <scope>NUCLEOTIDE SEQUENCE</scope>
    <source>
        <strain evidence="1">Expedition CK06-06</strain>
    </source>
</reference>
<accession>X1B5R4</accession>
<protein>
    <submittedName>
        <fullName evidence="1">Uncharacterized protein</fullName>
    </submittedName>
</protein>
<name>X1B5R4_9ZZZZ</name>
<dbReference type="InterPro" id="IPR038071">
    <property type="entry name" value="UROD/MetE-like_sf"/>
</dbReference>
<feature type="non-terminal residue" evidence="1">
    <location>
        <position position="1"/>
    </location>
</feature>